<evidence type="ECO:0000256" key="2">
    <source>
        <dbReference type="SAM" id="Phobius"/>
    </source>
</evidence>
<protein>
    <submittedName>
        <fullName evidence="3">Uncharacterized protein</fullName>
    </submittedName>
</protein>
<feature type="transmembrane region" description="Helical" evidence="2">
    <location>
        <begin position="335"/>
        <end position="355"/>
    </location>
</feature>
<keyword evidence="2" id="KW-0812">Transmembrane</keyword>
<reference evidence="3" key="1">
    <citation type="journal article" date="2020" name="Fungal Divers.">
        <title>Resolving the Mortierellaceae phylogeny through synthesis of multi-gene phylogenetics and phylogenomics.</title>
        <authorList>
            <person name="Vandepol N."/>
            <person name="Liber J."/>
            <person name="Desiro A."/>
            <person name="Na H."/>
            <person name="Kennedy M."/>
            <person name="Barry K."/>
            <person name="Grigoriev I.V."/>
            <person name="Miller A.N."/>
            <person name="O'Donnell K."/>
            <person name="Stajich J.E."/>
            <person name="Bonito G."/>
        </authorList>
    </citation>
    <scope>NUCLEOTIDE SEQUENCE</scope>
    <source>
        <strain evidence="3">NVP1</strain>
    </source>
</reference>
<evidence type="ECO:0000313" key="4">
    <source>
        <dbReference type="Proteomes" id="UP000696485"/>
    </source>
</evidence>
<evidence type="ECO:0000313" key="3">
    <source>
        <dbReference type="EMBL" id="KAF9333832.1"/>
    </source>
</evidence>
<comment type="caution">
    <text evidence="3">The sequence shown here is derived from an EMBL/GenBank/DDBJ whole genome shotgun (WGS) entry which is preliminary data.</text>
</comment>
<keyword evidence="2" id="KW-0472">Membrane</keyword>
<name>A0A9P5SS55_9FUNG</name>
<proteinExistence type="predicted"/>
<keyword evidence="1" id="KW-0175">Coiled coil</keyword>
<sequence>MKKPSRWPCPWDVSDVKVAAMTAMSYEYGTTLGQTKLLSATTGEALSPGAEWDNDKKTFRSSAEKPILAIEVNYGLYGFLDEQLGCFSRDRRSIDITGMRFLPPHGDWTMLVEVPQLLNQNNVRKIMRTHIRYLRQGFNDPRARGPYNMQSIYTHRKTPYSGPMDSWVMHDEDAGVTAPWSIMNWTPKDEELMREMTRQEELSNKDKARELVTELNKQKQEKRIDFEYYTPSEDDCILIPTVDHWPRIALEGLARGAVFTLDALSYAQRTLHAHVAHLRANNPSSSYHVLPTSTTDLHDRGSPPSTPPRRIISFGSKRQQKHGAGYRVQCSSRRWTRVLALVILATLLITLLALLKRMNPFRSRVVWVRYYTHEESVKVELPFGKEVHVSDVKATAVKALAFGYEKPLGQVKLISPSQLSGLRPGDEWEDYSTTARRPVIAAETGYELHDFLNRNLNCFTGYPLDNARFKPEYDNWLMLYEILDWINTDSHKALIHPHHIQYLRKGFDDPQANAPIWDMRQFTSKQRNHHIGFDYPRYAPTQSMPPSWPVQFNDTIVPDMNEYENDAIID</sequence>
<dbReference type="Proteomes" id="UP000696485">
    <property type="component" value="Unassembled WGS sequence"/>
</dbReference>
<dbReference type="EMBL" id="JAAAUY010000180">
    <property type="protein sequence ID" value="KAF9333832.1"/>
    <property type="molecule type" value="Genomic_DNA"/>
</dbReference>
<gene>
    <name evidence="3" type="ORF">BG006_003114</name>
</gene>
<organism evidence="3 4">
    <name type="scientific">Podila minutissima</name>
    <dbReference type="NCBI Taxonomy" id="64525"/>
    <lineage>
        <taxon>Eukaryota</taxon>
        <taxon>Fungi</taxon>
        <taxon>Fungi incertae sedis</taxon>
        <taxon>Mucoromycota</taxon>
        <taxon>Mortierellomycotina</taxon>
        <taxon>Mortierellomycetes</taxon>
        <taxon>Mortierellales</taxon>
        <taxon>Mortierellaceae</taxon>
        <taxon>Podila</taxon>
    </lineage>
</organism>
<evidence type="ECO:0000256" key="1">
    <source>
        <dbReference type="SAM" id="Coils"/>
    </source>
</evidence>
<dbReference type="AlphaFoldDB" id="A0A9P5SS55"/>
<accession>A0A9P5SS55</accession>
<feature type="coiled-coil region" evidence="1">
    <location>
        <begin position="198"/>
        <end position="225"/>
    </location>
</feature>
<keyword evidence="2" id="KW-1133">Transmembrane helix</keyword>
<keyword evidence="4" id="KW-1185">Reference proteome</keyword>